<feature type="compositionally biased region" description="Pro residues" evidence="6">
    <location>
        <begin position="865"/>
        <end position="878"/>
    </location>
</feature>
<protein>
    <recommendedName>
        <fullName evidence="11">G-patch domain-containing protein</fullName>
    </recommendedName>
</protein>
<evidence type="ECO:0000256" key="5">
    <source>
        <dbReference type="SAM" id="Coils"/>
    </source>
</evidence>
<feature type="compositionally biased region" description="Basic residues" evidence="6">
    <location>
        <begin position="745"/>
        <end position="756"/>
    </location>
</feature>
<feature type="region of interest" description="Disordered" evidence="6">
    <location>
        <begin position="1"/>
        <end position="21"/>
    </location>
</feature>
<gene>
    <name evidence="9" type="ORF">ANANG_G00296520</name>
</gene>
<sequence>MADRFSRFNEDRDFQGGNHFDQYEEGQLELEQASLDKPIESDNIGHRLLQKHGWRLGQGLGKSMQGRTDPVPITLKYDVMGMGRMEMELDYAEDATEKRRALEVEKEDTEEQRQKYKDFAEKEKAIAKALEDLRANFYCELCDKQYQKHQEFDNHINSYDHAHKQDGRKQEKMLRPQGLLRRLRELAELRKRPSRAPGSGPMFKPTTVAVDGDNAEEATGGLEGVPMAMDCASGEGSSGEEKAASPMRMPPISFTLGKAGPSPAPNASLAPKVSMSFAPKVSVSFSFAKKAPVKLETAAAAFADQAEEAEEGQEAQEGQEGQEGDKAGEEAAAWPPPPGARAGGRGGGAAAAPDGRRGVPGLHPVQAEDDDEEGGRRLGPGAPVLPLHAARPLPRGGEHGKEDSGQRQEEAAQGHRGEPGEEPGRHSRTSGGGDRRRNQGACSEGGGRCRELPGAWPPPPESRGRLRPAGALEAPGGPHSGPRVPTGPFFPVLGKDESTTLQWPSELLEFTQAQPPLSYSCNPLYFDFKRSRNKAPRARGPPDRPGRARGGRPHHQRATTARETREEEVAEEREEEKEKEKEKEAAGPVEGTESRKRKCPRGRSRRSRGPKRERLRSRRGPSSEEHNGTKRHRPNARPDRRRPRPAPPPAATARKSSGRGGRPSSGSEEEGDSRRRRSTPGSVATVATAAGTLRGPAAAPPGAGRRATRSRSYSSSSERSAAEQPRQPPPPPPPPQTQLLGQPQRLRRAGRRRRRSSAPPAPTRSPRHDAALPPAAAPPPPPPPLRRRRRRRSRAAARGAGGGGAGRSSSRSSSSQRSRAQPEQSQQRAVLAPEQPQPQLVQLRQGLPASRHPAPTTAARRLRPPPRLQPLPHLPVPVPRSSSSSRAPPRRDSARNAAGAAPTPPLPPPPADEGRQGGRGVQGGGGGPRSLLTARQLLERIQSRKSGEEAGAATARAPSRAPRRRWRGGRAVQEAEEQPEVRVPAREAQPLLEAPLFDPEGVALAPPFHADPGREGPDPMLEPLLQGMPPHPYPRYPLPAWRRRRRTWAWRWGGGRPGASGEPANHLHPEEMEKYGKLQQAAQEHIQQQLLAKQVKAFPAAAAAAAAASLAPPQPTLQQIHIQQPTVSAASLTSVQHALLQHHAATAAAAMGLHPHGAHHQHPHPHLHAHQLAQVHHIPQHHLTPFSLSALAPSLGHAGLLSAHPNAFLSGQPIHIIPASALHHTQLALHHMPHAALYPTLFAPAPAALLPPPPPCSSTLSSTPSSRDRTSSTPPATAPEAGPASALLPGGGASAAPPTGSGGAVTDCS</sequence>
<evidence type="ECO:0000313" key="9">
    <source>
        <dbReference type="EMBL" id="KAG5832939.1"/>
    </source>
</evidence>
<feature type="compositionally biased region" description="Basic residues" evidence="6">
    <location>
        <begin position="785"/>
        <end position="795"/>
    </location>
</feature>
<feature type="compositionally biased region" description="Pro residues" evidence="6">
    <location>
        <begin position="902"/>
        <end position="911"/>
    </location>
</feature>
<organism evidence="9 10">
    <name type="scientific">Anguilla anguilla</name>
    <name type="common">European freshwater eel</name>
    <name type="synonym">Muraena anguilla</name>
    <dbReference type="NCBI Taxonomy" id="7936"/>
    <lineage>
        <taxon>Eukaryota</taxon>
        <taxon>Metazoa</taxon>
        <taxon>Chordata</taxon>
        <taxon>Craniata</taxon>
        <taxon>Vertebrata</taxon>
        <taxon>Euteleostomi</taxon>
        <taxon>Actinopterygii</taxon>
        <taxon>Neopterygii</taxon>
        <taxon>Teleostei</taxon>
        <taxon>Anguilliformes</taxon>
        <taxon>Anguillidae</taxon>
        <taxon>Anguilla</taxon>
    </lineage>
</organism>
<feature type="compositionally biased region" description="Basic residues" evidence="6">
    <location>
        <begin position="629"/>
        <end position="644"/>
    </location>
</feature>
<feature type="compositionally biased region" description="Basic and acidic residues" evidence="6">
    <location>
        <begin position="396"/>
        <end position="425"/>
    </location>
</feature>
<keyword evidence="2 4" id="KW-0863">Zinc-finger</keyword>
<feature type="compositionally biased region" description="Low complexity" evidence="6">
    <location>
        <begin position="807"/>
        <end position="829"/>
    </location>
</feature>
<feature type="compositionally biased region" description="Pro residues" evidence="6">
    <location>
        <begin position="726"/>
        <end position="736"/>
    </location>
</feature>
<feature type="compositionally biased region" description="Basic residues" evidence="6">
    <location>
        <begin position="595"/>
        <end position="619"/>
    </location>
</feature>
<evidence type="ECO:0000259" key="7">
    <source>
        <dbReference type="PROSITE" id="PS50157"/>
    </source>
</evidence>
<evidence type="ECO:0000256" key="3">
    <source>
        <dbReference type="ARBA" id="ARBA00022833"/>
    </source>
</evidence>
<feature type="compositionally biased region" description="Low complexity" evidence="6">
    <location>
        <begin position="949"/>
        <end position="960"/>
    </location>
</feature>
<feature type="domain" description="C2H2-type" evidence="7">
    <location>
        <begin position="137"/>
        <end position="166"/>
    </location>
</feature>
<evidence type="ECO:0000256" key="6">
    <source>
        <dbReference type="SAM" id="MobiDB-lite"/>
    </source>
</evidence>
<feature type="compositionally biased region" description="Basic and acidic residues" evidence="6">
    <location>
        <begin position="576"/>
        <end position="585"/>
    </location>
</feature>
<dbReference type="PROSITE" id="PS50174">
    <property type="entry name" value="G_PATCH"/>
    <property type="match status" value="1"/>
</dbReference>
<feature type="region of interest" description="Disordered" evidence="6">
    <location>
        <begin position="1253"/>
        <end position="1309"/>
    </location>
</feature>
<keyword evidence="10" id="KW-1185">Reference proteome</keyword>
<feature type="compositionally biased region" description="Basic residues" evidence="6">
    <location>
        <begin position="547"/>
        <end position="557"/>
    </location>
</feature>
<evidence type="ECO:0000313" key="10">
    <source>
        <dbReference type="Proteomes" id="UP001044222"/>
    </source>
</evidence>
<dbReference type="Pfam" id="PF01585">
    <property type="entry name" value="G-patch"/>
    <property type="match status" value="1"/>
</dbReference>
<feature type="compositionally biased region" description="Low complexity" evidence="6">
    <location>
        <begin position="1257"/>
        <end position="1299"/>
    </location>
</feature>
<dbReference type="EMBL" id="JAFIRN010000017">
    <property type="protein sequence ID" value="KAG5832939.1"/>
    <property type="molecule type" value="Genomic_DNA"/>
</dbReference>
<feature type="compositionally biased region" description="Basic and acidic residues" evidence="6">
    <location>
        <begin position="937"/>
        <end position="948"/>
    </location>
</feature>
<evidence type="ECO:0000256" key="4">
    <source>
        <dbReference type="PROSITE-ProRule" id="PRU00042"/>
    </source>
</evidence>
<feature type="compositionally biased region" description="Pro residues" evidence="6">
    <location>
        <begin position="775"/>
        <end position="784"/>
    </location>
</feature>
<dbReference type="InterPro" id="IPR013087">
    <property type="entry name" value="Znf_C2H2_type"/>
</dbReference>
<feature type="compositionally biased region" description="Basic and acidic residues" evidence="6">
    <location>
        <begin position="1"/>
        <end position="14"/>
    </location>
</feature>
<dbReference type="PROSITE" id="PS00028">
    <property type="entry name" value="ZINC_FINGER_C2H2_1"/>
    <property type="match status" value="1"/>
</dbReference>
<dbReference type="InterPro" id="IPR000467">
    <property type="entry name" value="G_patch_dom"/>
</dbReference>
<dbReference type="GO" id="GO:0008270">
    <property type="term" value="F:zinc ion binding"/>
    <property type="evidence" value="ECO:0007669"/>
    <property type="project" value="UniProtKB-KW"/>
</dbReference>
<feature type="domain" description="G-patch" evidence="8">
    <location>
        <begin position="41"/>
        <end position="87"/>
    </location>
</feature>
<dbReference type="GO" id="GO:0003676">
    <property type="term" value="F:nucleic acid binding"/>
    <property type="evidence" value="ECO:0007669"/>
    <property type="project" value="InterPro"/>
</dbReference>
<feature type="region of interest" description="Disordered" evidence="6">
    <location>
        <begin position="530"/>
        <end position="1020"/>
    </location>
</feature>
<evidence type="ECO:0000256" key="2">
    <source>
        <dbReference type="ARBA" id="ARBA00022771"/>
    </source>
</evidence>
<dbReference type="InterPro" id="IPR052445">
    <property type="entry name" value="ZnF-G_patch_domain"/>
</dbReference>
<feature type="compositionally biased region" description="Low complexity" evidence="6">
    <location>
        <begin position="679"/>
        <end position="725"/>
    </location>
</feature>
<reference evidence="9" key="1">
    <citation type="submission" date="2021-01" db="EMBL/GenBank/DDBJ databases">
        <title>A chromosome-scale assembly of European eel, Anguilla anguilla.</title>
        <authorList>
            <person name="Henkel C."/>
            <person name="Jong-Raadsen S.A."/>
            <person name="Dufour S."/>
            <person name="Weltzien F.-A."/>
            <person name="Palstra A.P."/>
            <person name="Pelster B."/>
            <person name="Spaink H.P."/>
            <person name="Van Den Thillart G.E."/>
            <person name="Jansen H."/>
            <person name="Zahm M."/>
            <person name="Klopp C."/>
            <person name="Cedric C."/>
            <person name="Louis A."/>
            <person name="Berthelot C."/>
            <person name="Parey E."/>
            <person name="Roest Crollius H."/>
            <person name="Montfort J."/>
            <person name="Robinson-Rechavi M."/>
            <person name="Bucao C."/>
            <person name="Bouchez O."/>
            <person name="Gislard M."/>
            <person name="Lluch J."/>
            <person name="Milhes M."/>
            <person name="Lampietro C."/>
            <person name="Lopez Roques C."/>
            <person name="Donnadieu C."/>
            <person name="Braasch I."/>
            <person name="Desvignes T."/>
            <person name="Postlethwait J."/>
            <person name="Bobe J."/>
            <person name="Guiguen Y."/>
            <person name="Dirks R."/>
        </authorList>
    </citation>
    <scope>NUCLEOTIDE SEQUENCE</scope>
    <source>
        <strain evidence="9">Tag_6206</strain>
        <tissue evidence="9">Liver</tissue>
    </source>
</reference>
<dbReference type="PROSITE" id="PS50157">
    <property type="entry name" value="ZINC_FINGER_C2H2_2"/>
    <property type="match status" value="1"/>
</dbReference>
<proteinExistence type="predicted"/>
<dbReference type="SMART" id="SM00443">
    <property type="entry name" value="G_patch"/>
    <property type="match status" value="1"/>
</dbReference>
<evidence type="ECO:0000256" key="1">
    <source>
        <dbReference type="ARBA" id="ARBA00022723"/>
    </source>
</evidence>
<dbReference type="PANTHER" id="PTHR17614">
    <property type="entry name" value="ZINC FINGER-CONTAINING"/>
    <property type="match status" value="1"/>
</dbReference>
<dbReference type="Proteomes" id="UP001044222">
    <property type="component" value="Chromosome 17"/>
</dbReference>
<keyword evidence="3" id="KW-0862">Zinc</keyword>
<evidence type="ECO:0000259" key="8">
    <source>
        <dbReference type="PROSITE" id="PS50174"/>
    </source>
</evidence>
<keyword evidence="1" id="KW-0479">Metal-binding</keyword>
<dbReference type="GO" id="GO:0005634">
    <property type="term" value="C:nucleus"/>
    <property type="evidence" value="ECO:0007669"/>
    <property type="project" value="TreeGrafter"/>
</dbReference>
<feature type="compositionally biased region" description="Low complexity" evidence="6">
    <location>
        <begin position="848"/>
        <end position="859"/>
    </location>
</feature>
<feature type="coiled-coil region" evidence="5">
    <location>
        <begin position="92"/>
        <end position="119"/>
    </location>
</feature>
<evidence type="ECO:0008006" key="11">
    <source>
        <dbReference type="Google" id="ProtNLM"/>
    </source>
</evidence>
<feature type="compositionally biased region" description="Acidic residues" evidence="6">
    <location>
        <begin position="305"/>
        <end position="314"/>
    </location>
</feature>
<dbReference type="PANTHER" id="PTHR17614:SF11">
    <property type="entry name" value="G PATCH DOMAIN-CONTAINING PROTEIN 8"/>
    <property type="match status" value="1"/>
</dbReference>
<name>A0A9D3LLW8_ANGAN</name>
<keyword evidence="5" id="KW-0175">Coiled coil</keyword>
<accession>A0A9D3LLW8</accession>
<feature type="compositionally biased region" description="Gly residues" evidence="6">
    <location>
        <begin position="917"/>
        <end position="928"/>
    </location>
</feature>
<feature type="region of interest" description="Disordered" evidence="6">
    <location>
        <begin position="305"/>
        <end position="496"/>
    </location>
</feature>
<comment type="caution">
    <text evidence="9">The sequence shown here is derived from an EMBL/GenBank/DDBJ whole genome shotgun (WGS) entry which is preliminary data.</text>
</comment>